<sequence>MAGTSCMKKEKTLTVVVPATIKVLHISFYTGVYENTKKTI</sequence>
<evidence type="ECO:0000313" key="1">
    <source>
        <dbReference type="EMBL" id="EFC99444.1"/>
    </source>
</evidence>
<gene>
    <name evidence="1" type="ORF">CLOSTHATH_02362</name>
</gene>
<dbReference type="Proteomes" id="UP000004968">
    <property type="component" value="Unassembled WGS sequence"/>
</dbReference>
<comment type="caution">
    <text evidence="1">The sequence shown here is derived from an EMBL/GenBank/DDBJ whole genome shotgun (WGS) entry which is preliminary data.</text>
</comment>
<organism evidence="1 2">
    <name type="scientific">Hungatella hathewayi DSM 13479</name>
    <dbReference type="NCBI Taxonomy" id="566550"/>
    <lineage>
        <taxon>Bacteria</taxon>
        <taxon>Bacillati</taxon>
        <taxon>Bacillota</taxon>
        <taxon>Clostridia</taxon>
        <taxon>Lachnospirales</taxon>
        <taxon>Lachnospiraceae</taxon>
        <taxon>Hungatella</taxon>
    </lineage>
</organism>
<reference evidence="1 2" key="1">
    <citation type="submission" date="2010-01" db="EMBL/GenBank/DDBJ databases">
        <authorList>
            <person name="Weinstock G."/>
            <person name="Sodergren E."/>
            <person name="Clifton S."/>
            <person name="Fulton L."/>
            <person name="Fulton B."/>
            <person name="Courtney L."/>
            <person name="Fronick C."/>
            <person name="Harrison M."/>
            <person name="Strong C."/>
            <person name="Farmer C."/>
            <person name="Delahaunty K."/>
            <person name="Markovic C."/>
            <person name="Hall O."/>
            <person name="Minx P."/>
            <person name="Tomlinson C."/>
            <person name="Mitreva M."/>
            <person name="Nelson J."/>
            <person name="Hou S."/>
            <person name="Wollam A."/>
            <person name="Pepin K.H."/>
            <person name="Johnson M."/>
            <person name="Bhonagiri V."/>
            <person name="Nash W.E."/>
            <person name="Warren W."/>
            <person name="Chinwalla A."/>
            <person name="Mardis E.R."/>
            <person name="Wilson R.K."/>
        </authorList>
    </citation>
    <scope>NUCLEOTIDE SEQUENCE [LARGE SCALE GENOMIC DNA]</scope>
    <source>
        <strain evidence="1 2">DSM 13479</strain>
    </source>
</reference>
<evidence type="ECO:0000313" key="2">
    <source>
        <dbReference type="Proteomes" id="UP000004968"/>
    </source>
</evidence>
<accession>D3AFH8</accession>
<proteinExistence type="predicted"/>
<protein>
    <submittedName>
        <fullName evidence="1">Uncharacterized protein</fullName>
    </submittedName>
</protein>
<dbReference type="HOGENOM" id="CLU_3290822_0_0_9"/>
<dbReference type="AlphaFoldDB" id="D3AFH8"/>
<name>D3AFH8_9FIRM</name>
<dbReference type="EMBL" id="ACIO01000181">
    <property type="protein sequence ID" value="EFC99444.1"/>
    <property type="molecule type" value="Genomic_DNA"/>
</dbReference>